<dbReference type="SMART" id="SM00254">
    <property type="entry name" value="ShKT"/>
    <property type="match status" value="3"/>
</dbReference>
<evidence type="ECO:0000256" key="1">
    <source>
        <dbReference type="ARBA" id="ARBA00001961"/>
    </source>
</evidence>
<evidence type="ECO:0000256" key="10">
    <source>
        <dbReference type="ARBA" id="ARBA00023136"/>
    </source>
</evidence>
<feature type="domain" description="ShKT" evidence="12">
    <location>
        <begin position="50"/>
        <end position="84"/>
    </location>
</feature>
<keyword evidence="5" id="KW-0479">Metal-binding</keyword>
<keyword evidence="11" id="KW-0732">Signal</keyword>
<dbReference type="EMBL" id="HBHI01011654">
    <property type="protein sequence ID" value="CAD9667472.1"/>
    <property type="molecule type" value="Transcribed_RNA"/>
</dbReference>
<proteinExistence type="predicted"/>
<name>A0A7S2RD56_9STRA</name>
<evidence type="ECO:0000256" key="8">
    <source>
        <dbReference type="ARBA" id="ARBA00023002"/>
    </source>
</evidence>
<feature type="chain" id="PRO_5031125303" description="ShKT domain-containing protein" evidence="11">
    <location>
        <begin position="22"/>
        <end position="515"/>
    </location>
</feature>
<dbReference type="InterPro" id="IPR045054">
    <property type="entry name" value="P4HA-like"/>
</dbReference>
<keyword evidence="10" id="KW-0472">Membrane</keyword>
<keyword evidence="4" id="KW-0812">Transmembrane</keyword>
<keyword evidence="7" id="KW-1133">Transmembrane helix</keyword>
<dbReference type="GO" id="GO:0005506">
    <property type="term" value="F:iron ion binding"/>
    <property type="evidence" value="ECO:0007669"/>
    <property type="project" value="InterPro"/>
</dbReference>
<feature type="domain" description="ShKT" evidence="12">
    <location>
        <begin position="93"/>
        <end position="127"/>
    </location>
</feature>
<sequence length="515" mass="57853">MIFRFLLALLVLLGTYAPNLSNSITVCADDKICSNDNSCNDVNNENLVVCEDIDPSCKSLANAGECIQDSELMNKTCRKSCGTCKDIISDADCVDLHSLCHDWAGEGECLLNTQYMSTACKYSCQLCLNEKLRKKDGLDEIAINRIKIFEKLNLGVPQSYALNNKGETLYTKQLLIEMNAYCKTTLPDLIAANSSIKCFNSDKLCAHWASTGRCEKEPVFMLEHCSLACMSCHLVTQFNTCRNLQTNKNEKDLQENSLMSFSKSTNGKFKNIDELFLGIVTDKTKQSFGKAEVITMPHKYKDDVSDSNIGSNHVVDNPWIVKFDDFVSNDEVDALISLAESNGWDSKDSLSQPQTPKSTTCKIWAKDEKETTCLESNDVFNRVTHRISDLTSLPLVNFENVEMLKYEKHESTGMYHDFLIHDTWKPAGPRILSAFLILSDVEEGGATGFPELDWLFINPRKGQLLLWPNVLSSNPIKMDSRIVQEGLPVVKGTKYAISVWIHLENWKEALQNDCT</sequence>
<evidence type="ECO:0000256" key="5">
    <source>
        <dbReference type="ARBA" id="ARBA00022723"/>
    </source>
</evidence>
<keyword evidence="9" id="KW-0408">Iron</keyword>
<evidence type="ECO:0000256" key="7">
    <source>
        <dbReference type="ARBA" id="ARBA00022989"/>
    </source>
</evidence>
<reference evidence="13" key="1">
    <citation type="submission" date="2021-01" db="EMBL/GenBank/DDBJ databases">
        <authorList>
            <person name="Corre E."/>
            <person name="Pelletier E."/>
            <person name="Niang G."/>
            <person name="Scheremetjew M."/>
            <person name="Finn R."/>
            <person name="Kale V."/>
            <person name="Holt S."/>
            <person name="Cochrane G."/>
            <person name="Meng A."/>
            <person name="Brown T."/>
            <person name="Cohen L."/>
        </authorList>
    </citation>
    <scope>NUCLEOTIDE SEQUENCE</scope>
    <source>
        <strain evidence="13">CCMP1452</strain>
    </source>
</reference>
<dbReference type="GO" id="GO:0031418">
    <property type="term" value="F:L-ascorbic acid binding"/>
    <property type="evidence" value="ECO:0007669"/>
    <property type="project" value="InterPro"/>
</dbReference>
<dbReference type="AlphaFoldDB" id="A0A7S2RD56"/>
<keyword evidence="8" id="KW-0560">Oxidoreductase</keyword>
<dbReference type="SMART" id="SM00702">
    <property type="entry name" value="P4Hc"/>
    <property type="match status" value="1"/>
</dbReference>
<evidence type="ECO:0000256" key="11">
    <source>
        <dbReference type="SAM" id="SignalP"/>
    </source>
</evidence>
<evidence type="ECO:0000256" key="2">
    <source>
        <dbReference type="ARBA" id="ARBA00004167"/>
    </source>
</evidence>
<feature type="signal peptide" evidence="11">
    <location>
        <begin position="1"/>
        <end position="21"/>
    </location>
</feature>
<dbReference type="PANTHER" id="PTHR10869:SF246">
    <property type="entry name" value="TRANSMEMBRANE PROLYL 4-HYDROXYLASE"/>
    <property type="match status" value="1"/>
</dbReference>
<dbReference type="InterPro" id="IPR006620">
    <property type="entry name" value="Pro_4_hyd_alph"/>
</dbReference>
<feature type="domain" description="ShKT" evidence="12">
    <location>
        <begin position="198"/>
        <end position="232"/>
    </location>
</feature>
<dbReference type="GO" id="GO:0004656">
    <property type="term" value="F:procollagen-proline 4-dioxygenase activity"/>
    <property type="evidence" value="ECO:0007669"/>
    <property type="project" value="TreeGrafter"/>
</dbReference>
<accession>A0A7S2RD56</accession>
<dbReference type="GO" id="GO:0005783">
    <property type="term" value="C:endoplasmic reticulum"/>
    <property type="evidence" value="ECO:0007669"/>
    <property type="project" value="TreeGrafter"/>
</dbReference>
<organism evidence="13">
    <name type="scientific">Eucampia antarctica</name>
    <dbReference type="NCBI Taxonomy" id="49252"/>
    <lineage>
        <taxon>Eukaryota</taxon>
        <taxon>Sar</taxon>
        <taxon>Stramenopiles</taxon>
        <taxon>Ochrophyta</taxon>
        <taxon>Bacillariophyta</taxon>
        <taxon>Mediophyceae</taxon>
        <taxon>Biddulphiophycidae</taxon>
        <taxon>Hemiaulales</taxon>
        <taxon>Hemiaulaceae</taxon>
        <taxon>Eucampia</taxon>
    </lineage>
</organism>
<evidence type="ECO:0000313" key="13">
    <source>
        <dbReference type="EMBL" id="CAD9667472.1"/>
    </source>
</evidence>
<gene>
    <name evidence="13" type="ORF">EANT1437_LOCUS5979</name>
</gene>
<evidence type="ECO:0000256" key="4">
    <source>
        <dbReference type="ARBA" id="ARBA00022692"/>
    </source>
</evidence>
<dbReference type="PANTHER" id="PTHR10869">
    <property type="entry name" value="PROLYL 4-HYDROXYLASE ALPHA SUBUNIT"/>
    <property type="match status" value="1"/>
</dbReference>
<protein>
    <recommendedName>
        <fullName evidence="12">ShKT domain-containing protein</fullName>
    </recommendedName>
</protein>
<dbReference type="Gene3D" id="2.60.120.620">
    <property type="entry name" value="q2cbj1_9rhob like domain"/>
    <property type="match status" value="1"/>
</dbReference>
<evidence type="ECO:0000256" key="9">
    <source>
        <dbReference type="ARBA" id="ARBA00023004"/>
    </source>
</evidence>
<evidence type="ECO:0000256" key="6">
    <source>
        <dbReference type="ARBA" id="ARBA00022964"/>
    </source>
</evidence>
<dbReference type="GO" id="GO:0016020">
    <property type="term" value="C:membrane"/>
    <property type="evidence" value="ECO:0007669"/>
    <property type="project" value="UniProtKB-SubCell"/>
</dbReference>
<dbReference type="InterPro" id="IPR003582">
    <property type="entry name" value="ShKT_dom"/>
</dbReference>
<comment type="cofactor">
    <cofactor evidence="1">
        <name>L-ascorbate</name>
        <dbReference type="ChEBI" id="CHEBI:38290"/>
    </cofactor>
</comment>
<keyword evidence="6" id="KW-0223">Dioxygenase</keyword>
<comment type="subcellular location">
    <subcellularLocation>
        <location evidence="3">Endomembrane system</location>
    </subcellularLocation>
    <subcellularLocation>
        <location evidence="2">Membrane</location>
        <topology evidence="2">Single-pass membrane protein</topology>
    </subcellularLocation>
</comment>
<evidence type="ECO:0000259" key="12">
    <source>
        <dbReference type="PROSITE" id="PS51670"/>
    </source>
</evidence>
<evidence type="ECO:0000256" key="3">
    <source>
        <dbReference type="ARBA" id="ARBA00004308"/>
    </source>
</evidence>
<dbReference type="Pfam" id="PF01549">
    <property type="entry name" value="ShK"/>
    <property type="match status" value="3"/>
</dbReference>
<dbReference type="PROSITE" id="PS51670">
    <property type="entry name" value="SHKT"/>
    <property type="match status" value="3"/>
</dbReference>